<dbReference type="GeneID" id="84590817"/>
<evidence type="ECO:0000256" key="1">
    <source>
        <dbReference type="SAM" id="MobiDB-lite"/>
    </source>
</evidence>
<organism evidence="2">
    <name type="scientific">Aspergillus niger</name>
    <dbReference type="NCBI Taxonomy" id="5061"/>
    <lineage>
        <taxon>Eukaryota</taxon>
        <taxon>Fungi</taxon>
        <taxon>Dikarya</taxon>
        <taxon>Ascomycota</taxon>
        <taxon>Pezizomycotina</taxon>
        <taxon>Eurotiomycetes</taxon>
        <taxon>Eurotiomycetidae</taxon>
        <taxon>Eurotiales</taxon>
        <taxon>Aspergillaceae</taxon>
        <taxon>Aspergillus</taxon>
        <taxon>Aspergillus subgen. Circumdati</taxon>
    </lineage>
</organism>
<accession>A0AAJ8BMM7</accession>
<feature type="region of interest" description="Disordered" evidence="1">
    <location>
        <begin position="1"/>
        <end position="28"/>
    </location>
</feature>
<gene>
    <name evidence="2" type="ORF">An04g01240</name>
</gene>
<dbReference type="KEGG" id="ang:An04g01240"/>
<reference evidence="2" key="1">
    <citation type="submission" date="2025-02" db="EMBL/GenBank/DDBJ databases">
        <authorList>
            <consortium name="NCBI Genome Project"/>
        </authorList>
    </citation>
    <scope>NUCLEOTIDE SEQUENCE</scope>
</reference>
<evidence type="ECO:0000313" key="2">
    <source>
        <dbReference type="RefSeq" id="XP_059600475.1"/>
    </source>
</evidence>
<reference evidence="2" key="2">
    <citation type="submission" date="2025-08" db="UniProtKB">
        <authorList>
            <consortium name="RefSeq"/>
        </authorList>
    </citation>
    <scope>IDENTIFICATION</scope>
</reference>
<dbReference type="AlphaFoldDB" id="A0AAJ8BMM7"/>
<dbReference type="RefSeq" id="XP_059600475.1">
    <property type="nucleotide sequence ID" value="XM_059747309.1"/>
</dbReference>
<dbReference type="VEuPathDB" id="FungiDB:An04g01240"/>
<proteinExistence type="predicted"/>
<protein>
    <submittedName>
        <fullName evidence="2">Uncharacterized protein</fullName>
    </submittedName>
</protein>
<sequence>MDPGHLAGRVIFPRPNGGSGDGSRTARVYPSGWERGKVKATRRRLVPLFHVGLSPKGKRYVRAALRGDEEGGRGLMWLSRINRLEELPSEILAFAPPPVCNPPCVGATAEGPGTRSSGNDEGVTASGGYIWNKTHAEIDSDGALNAGRGGRSTPYGIMECREKGAPLKHLKQWHELLEPYWRRWLTLGRPSILFCIRALCECGRQRDRTSCQAIPVSAEIRAMMGRANVREFISVSSGGLSMAGSDREVAISKSTGRLAWVACEPDDWLPDLDNALRGAKGSRRGGGASSKSKGFSQLSVSAAVRSGWPCTPFEKDTDGDGPRVIKPKVTGYYGRTQIAMNRFPVLSKSCYGSLMNTLRFASAAPLSLLMDCCPSVAAGDSLVETNRLALMDASRPR</sequence>
<name>A0AAJ8BMM7_ASPNG</name>